<evidence type="ECO:0000313" key="1">
    <source>
        <dbReference type="EMBL" id="GIJ56786.1"/>
    </source>
</evidence>
<keyword evidence="2" id="KW-1185">Reference proteome</keyword>
<comment type="caution">
    <text evidence="1">The sequence shown here is derived from an EMBL/GenBank/DDBJ whole genome shotgun (WGS) entry which is preliminary data.</text>
</comment>
<organism evidence="1 2">
    <name type="scientific">Virgisporangium aurantiacum</name>
    <dbReference type="NCBI Taxonomy" id="175570"/>
    <lineage>
        <taxon>Bacteria</taxon>
        <taxon>Bacillati</taxon>
        <taxon>Actinomycetota</taxon>
        <taxon>Actinomycetes</taxon>
        <taxon>Micromonosporales</taxon>
        <taxon>Micromonosporaceae</taxon>
        <taxon>Virgisporangium</taxon>
    </lineage>
</organism>
<dbReference type="AlphaFoldDB" id="A0A8J4E0G5"/>
<sequence length="79" mass="9094">MRRFSANDVLDGHINFRAYPHRYLFVYGDARGKENRFVMPRLLAAVEALESQAWELVNVLGNNGNFFAVMRRPDTPPTP</sequence>
<evidence type="ECO:0000313" key="2">
    <source>
        <dbReference type="Proteomes" id="UP000612585"/>
    </source>
</evidence>
<accession>A0A8J4E0G5</accession>
<name>A0A8J4E0G5_9ACTN</name>
<dbReference type="Proteomes" id="UP000612585">
    <property type="component" value="Unassembled WGS sequence"/>
</dbReference>
<proteinExistence type="predicted"/>
<protein>
    <submittedName>
        <fullName evidence="1">Uncharacterized protein</fullName>
    </submittedName>
</protein>
<gene>
    <name evidence="1" type="ORF">Vau01_043020</name>
</gene>
<reference evidence="1" key="1">
    <citation type="submission" date="2021-01" db="EMBL/GenBank/DDBJ databases">
        <title>Whole genome shotgun sequence of Virgisporangium aurantiacum NBRC 16421.</title>
        <authorList>
            <person name="Komaki H."/>
            <person name="Tamura T."/>
        </authorList>
    </citation>
    <scope>NUCLEOTIDE SEQUENCE</scope>
    <source>
        <strain evidence="1">NBRC 16421</strain>
    </source>
</reference>
<dbReference type="EMBL" id="BOPG01000027">
    <property type="protein sequence ID" value="GIJ56786.1"/>
    <property type="molecule type" value="Genomic_DNA"/>
</dbReference>